<dbReference type="eggNOG" id="ENOG502QTC2">
    <property type="taxonomic scope" value="Eukaryota"/>
</dbReference>
<keyword evidence="3" id="KW-1185">Reference proteome</keyword>
<dbReference type="OrthoDB" id="1848500at2759"/>
<dbReference type="Gramene" id="EOY27592">
    <property type="protein sequence ID" value="EOY27592"/>
    <property type="gene ID" value="TCM_029413"/>
</dbReference>
<protein>
    <recommendedName>
        <fullName evidence="1">DUF7392 domain-containing protein</fullName>
    </recommendedName>
</protein>
<feature type="domain" description="DUF7392" evidence="1">
    <location>
        <begin position="97"/>
        <end position="209"/>
    </location>
</feature>
<dbReference type="PANTHER" id="PTHR38226:SF3">
    <property type="entry name" value="(WILD MALAYSIAN BANANA) HYPOTHETICAL PROTEIN"/>
    <property type="match status" value="1"/>
</dbReference>
<dbReference type="HOGENOM" id="CLU_101936_0_0_1"/>
<dbReference type="Pfam" id="PF24118">
    <property type="entry name" value="DUF7392"/>
    <property type="match status" value="1"/>
</dbReference>
<evidence type="ECO:0000259" key="1">
    <source>
        <dbReference type="Pfam" id="PF24118"/>
    </source>
</evidence>
<gene>
    <name evidence="2" type="ORF">TCM_029413</name>
</gene>
<dbReference type="PANTHER" id="PTHR38226">
    <property type="entry name" value="(WILD MALAYSIAN BANANA) HYPOTHETICAL PROTEIN"/>
    <property type="match status" value="1"/>
</dbReference>
<dbReference type="OMA" id="QFSLCTE"/>
<dbReference type="InterPro" id="IPR055816">
    <property type="entry name" value="DUF7392"/>
</dbReference>
<dbReference type="InParanoid" id="A0A061GEM6"/>
<sequence length="244" mass="27418">MACFVPFNNRNLDVTLFVFRPTVVLVDELVDSLKQFCVCTETLGCVQSSIFKSIHGNLIIWYGGWMKKATENKEVLTATLLSMLASMSSMAVLIEHSFFDAYAGESKDGSNAAKYSTGDIVSMNVIASSSSDINDVSYANLALFKSRFLKMEGATAGVCLKCQSMPMVACLYVWKSLLLCYSWILASDYRKTMLPYLERFSLSVKYDIFWVVYVSSENVHNYQIPPHHHVLENRGETTNEGRII</sequence>
<dbReference type="Proteomes" id="UP000026915">
    <property type="component" value="Chromosome 6"/>
</dbReference>
<accession>A0A061GEM6</accession>
<dbReference type="Gramene" id="Tc06v2_t011880.1">
    <property type="protein sequence ID" value="Tc06v2_p011880.1"/>
    <property type="gene ID" value="Tc06v2_g011880"/>
</dbReference>
<evidence type="ECO:0000313" key="2">
    <source>
        <dbReference type="EMBL" id="EOY27592.1"/>
    </source>
</evidence>
<name>A0A061GEM6_THECC</name>
<proteinExistence type="predicted"/>
<dbReference type="AlphaFoldDB" id="A0A061GEM6"/>
<reference evidence="2 3" key="1">
    <citation type="journal article" date="2013" name="Genome Biol.">
        <title>The genome sequence of the most widely cultivated cacao type and its use to identify candidate genes regulating pod color.</title>
        <authorList>
            <person name="Motamayor J.C."/>
            <person name="Mockaitis K."/>
            <person name="Schmutz J."/>
            <person name="Haiminen N."/>
            <person name="Iii D.L."/>
            <person name="Cornejo O."/>
            <person name="Findley S.D."/>
            <person name="Zheng P."/>
            <person name="Utro F."/>
            <person name="Royaert S."/>
            <person name="Saski C."/>
            <person name="Jenkins J."/>
            <person name="Podicheti R."/>
            <person name="Zhao M."/>
            <person name="Scheffler B.E."/>
            <person name="Stack J.C."/>
            <person name="Feltus F.A."/>
            <person name="Mustiga G.M."/>
            <person name="Amores F."/>
            <person name="Phillips W."/>
            <person name="Marelli J.P."/>
            <person name="May G.D."/>
            <person name="Shapiro H."/>
            <person name="Ma J."/>
            <person name="Bustamante C.D."/>
            <person name="Schnell R.J."/>
            <person name="Main D."/>
            <person name="Gilbert D."/>
            <person name="Parida L."/>
            <person name="Kuhn D.N."/>
        </authorList>
    </citation>
    <scope>NUCLEOTIDE SEQUENCE [LARGE SCALE GENOMIC DNA]</scope>
    <source>
        <strain evidence="3">cv. Matina 1-6</strain>
    </source>
</reference>
<dbReference type="EMBL" id="CM001884">
    <property type="protein sequence ID" value="EOY27592.1"/>
    <property type="molecule type" value="Genomic_DNA"/>
</dbReference>
<evidence type="ECO:0000313" key="3">
    <source>
        <dbReference type="Proteomes" id="UP000026915"/>
    </source>
</evidence>
<dbReference type="KEGG" id="tcc:18596443"/>
<organism evidence="2 3">
    <name type="scientific">Theobroma cacao</name>
    <name type="common">Cacao</name>
    <name type="synonym">Cocoa</name>
    <dbReference type="NCBI Taxonomy" id="3641"/>
    <lineage>
        <taxon>Eukaryota</taxon>
        <taxon>Viridiplantae</taxon>
        <taxon>Streptophyta</taxon>
        <taxon>Embryophyta</taxon>
        <taxon>Tracheophyta</taxon>
        <taxon>Spermatophyta</taxon>
        <taxon>Magnoliopsida</taxon>
        <taxon>eudicotyledons</taxon>
        <taxon>Gunneridae</taxon>
        <taxon>Pentapetalae</taxon>
        <taxon>rosids</taxon>
        <taxon>malvids</taxon>
        <taxon>Malvales</taxon>
        <taxon>Malvaceae</taxon>
        <taxon>Byttnerioideae</taxon>
        <taxon>Theobroma</taxon>
    </lineage>
</organism>